<gene>
    <name evidence="3" type="ORF">K1Y72_10405</name>
</gene>
<keyword evidence="2" id="KW-0732">Signal</keyword>
<organism evidence="3 4">
    <name type="scientific">Actinomadura parmotrematis</name>
    <dbReference type="NCBI Taxonomy" id="2864039"/>
    <lineage>
        <taxon>Bacteria</taxon>
        <taxon>Bacillati</taxon>
        <taxon>Actinomycetota</taxon>
        <taxon>Actinomycetes</taxon>
        <taxon>Streptosporangiales</taxon>
        <taxon>Thermomonosporaceae</taxon>
        <taxon>Actinomadura</taxon>
    </lineage>
</organism>
<dbReference type="RefSeq" id="WP_220165535.1">
    <property type="nucleotide sequence ID" value="NZ_JAIBOA010000005.1"/>
</dbReference>
<evidence type="ECO:0000256" key="2">
    <source>
        <dbReference type="SAM" id="SignalP"/>
    </source>
</evidence>
<evidence type="ECO:0000313" key="4">
    <source>
        <dbReference type="Proteomes" id="UP000774570"/>
    </source>
</evidence>
<evidence type="ECO:0000313" key="3">
    <source>
        <dbReference type="EMBL" id="MBW8482780.1"/>
    </source>
</evidence>
<keyword evidence="4" id="KW-1185">Reference proteome</keyword>
<proteinExistence type="predicted"/>
<sequence>MRPRLPAAALAVLLAAGCGGTGNGTGAGGAGATSEPPPLAQASPTPLAAPSNTRTPGPAVTKVCALAGAALVASALKTPTRPRARETAHPGGARSCRYQYASTWVEMWAVLEPARRSPDLTVQAVIGQYTGTLEKVPGLGDAALYAGGSAANAAETLAVARLEGTRMRTITLSAFLDGHNRDGLAAIARTALERS</sequence>
<reference evidence="3 4" key="1">
    <citation type="submission" date="2021-07" db="EMBL/GenBank/DDBJ databases">
        <title>Actinomadura sp. PM05-2 isolated from lichen.</title>
        <authorList>
            <person name="Somphong A."/>
            <person name="Phongsopitanun W."/>
            <person name="Tanasupawat S."/>
            <person name="Peongsungnone V."/>
        </authorList>
    </citation>
    <scope>NUCLEOTIDE SEQUENCE [LARGE SCALE GENOMIC DNA]</scope>
    <source>
        <strain evidence="3 4">PM05-2</strain>
    </source>
</reference>
<comment type="caution">
    <text evidence="3">The sequence shown here is derived from an EMBL/GenBank/DDBJ whole genome shotgun (WGS) entry which is preliminary data.</text>
</comment>
<accession>A0ABS7FQV1</accession>
<feature type="region of interest" description="Disordered" evidence="1">
    <location>
        <begin position="25"/>
        <end position="55"/>
    </location>
</feature>
<protein>
    <recommendedName>
        <fullName evidence="5">DUF3558 domain-containing protein</fullName>
    </recommendedName>
</protein>
<evidence type="ECO:0000256" key="1">
    <source>
        <dbReference type="SAM" id="MobiDB-lite"/>
    </source>
</evidence>
<evidence type="ECO:0008006" key="5">
    <source>
        <dbReference type="Google" id="ProtNLM"/>
    </source>
</evidence>
<dbReference type="Proteomes" id="UP000774570">
    <property type="component" value="Unassembled WGS sequence"/>
</dbReference>
<dbReference type="EMBL" id="JAIBOA010000005">
    <property type="protein sequence ID" value="MBW8482780.1"/>
    <property type="molecule type" value="Genomic_DNA"/>
</dbReference>
<dbReference type="PROSITE" id="PS51257">
    <property type="entry name" value="PROKAR_LIPOPROTEIN"/>
    <property type="match status" value="1"/>
</dbReference>
<feature type="signal peptide" evidence="2">
    <location>
        <begin position="1"/>
        <end position="21"/>
    </location>
</feature>
<name>A0ABS7FQV1_9ACTN</name>
<feature type="chain" id="PRO_5045836883" description="DUF3558 domain-containing protein" evidence="2">
    <location>
        <begin position="22"/>
        <end position="195"/>
    </location>
</feature>